<evidence type="ECO:0000313" key="2">
    <source>
        <dbReference type="EMBL" id="XBL99367.1"/>
    </source>
</evidence>
<sequence>MGQYNLREQISQTLDIAKTLIHPSPFEAIRLADQSAERANILGYGAFEAEAALIKLLAYRAEASTPIDVIESTALHTIALAQLHQQEHIWLEALNWYADILFGMSQYDAAMDYWLQLLEVGIDRNWAQARAQAYIGIGKLFWIFEDHQSCLEYTHKAQHEMQQVKQVEAKVCLLINLAAYAYHRRQYLLSHQYIDQAQELVLGIPFCEYEPEIYYYRGYLFRAEGKIDAACDQLKRALVLNAHSSNNWGKAVTMIGLGEINLDAGRPHQALYFLNQALEVSSAMPNPYLVMQSHELLARCHNALGQTDLEFQHWSKHFDLSDGLVNHVMNHRLASFKRQSLQLRVHELENSAA</sequence>
<dbReference type="Gene3D" id="1.25.40.10">
    <property type="entry name" value="Tetratricopeptide repeat domain"/>
    <property type="match status" value="2"/>
</dbReference>
<dbReference type="InterPro" id="IPR011990">
    <property type="entry name" value="TPR-like_helical_dom_sf"/>
</dbReference>
<dbReference type="EMBL" id="CP157355">
    <property type="protein sequence ID" value="XBL99367.1"/>
    <property type="molecule type" value="Genomic_DNA"/>
</dbReference>
<name>A0AAU7F6I9_9NEIS</name>
<dbReference type="AlphaFoldDB" id="A0AAU7F6I9"/>
<accession>A0AAU7F6I9</accession>
<organism evidence="2">
    <name type="scientific">Chitinibacter mangrovi</name>
    <dbReference type="NCBI Taxonomy" id="3153927"/>
    <lineage>
        <taxon>Bacteria</taxon>
        <taxon>Pseudomonadati</taxon>
        <taxon>Pseudomonadota</taxon>
        <taxon>Betaproteobacteria</taxon>
        <taxon>Neisseriales</taxon>
        <taxon>Chitinibacteraceae</taxon>
        <taxon>Chitinibacter</taxon>
    </lineage>
</organism>
<feature type="repeat" description="TPR" evidence="1">
    <location>
        <begin position="211"/>
        <end position="244"/>
    </location>
</feature>
<dbReference type="SUPFAM" id="SSF48452">
    <property type="entry name" value="TPR-like"/>
    <property type="match status" value="2"/>
</dbReference>
<dbReference type="InterPro" id="IPR019734">
    <property type="entry name" value="TPR_rpt"/>
</dbReference>
<gene>
    <name evidence="2" type="ORF">ABHF33_09820</name>
</gene>
<protein>
    <submittedName>
        <fullName evidence="2">Tetratricopeptide repeat protein</fullName>
    </submittedName>
</protein>
<dbReference type="Pfam" id="PF13424">
    <property type="entry name" value="TPR_12"/>
    <property type="match status" value="1"/>
</dbReference>
<proteinExistence type="predicted"/>
<dbReference type="RefSeq" id="WP_348943797.1">
    <property type="nucleotide sequence ID" value="NZ_CP157355.1"/>
</dbReference>
<dbReference type="KEGG" id="cmav:ABHF33_09820"/>
<dbReference type="SMART" id="SM00028">
    <property type="entry name" value="TPR"/>
    <property type="match status" value="4"/>
</dbReference>
<dbReference type="PROSITE" id="PS50005">
    <property type="entry name" value="TPR"/>
    <property type="match status" value="1"/>
</dbReference>
<evidence type="ECO:0000256" key="1">
    <source>
        <dbReference type="PROSITE-ProRule" id="PRU00339"/>
    </source>
</evidence>
<reference evidence="2" key="1">
    <citation type="submission" date="2024-05" db="EMBL/GenBank/DDBJ databases">
        <authorList>
            <person name="Yang L."/>
            <person name="Pan L."/>
        </authorList>
    </citation>
    <scope>NUCLEOTIDE SEQUENCE</scope>
    <source>
        <strain evidence="2">FCG-7</strain>
    </source>
</reference>
<keyword evidence="1" id="KW-0802">TPR repeat</keyword>